<dbReference type="PRINTS" id="PR00382">
    <property type="entry name" value="LIPIDTRNSFER"/>
</dbReference>
<dbReference type="SUPFAM" id="SSF47699">
    <property type="entry name" value="Bifunctional inhibitor/lipid-transfer protein/seed storage 2S albumin"/>
    <property type="match status" value="1"/>
</dbReference>
<feature type="region of interest" description="Disordered" evidence="8">
    <location>
        <begin position="108"/>
        <end position="165"/>
    </location>
</feature>
<keyword evidence="7" id="KW-0449">Lipoprotein</keyword>
<reference evidence="11" key="1">
    <citation type="journal article" date="2023" name="GigaByte">
        <title>Genome assembly of the bearded iris, Iris pallida Lam.</title>
        <authorList>
            <person name="Bruccoleri R.E."/>
            <person name="Oakeley E.J."/>
            <person name="Faust A.M.E."/>
            <person name="Altorfer M."/>
            <person name="Dessus-Babus S."/>
            <person name="Burckhardt D."/>
            <person name="Oertli M."/>
            <person name="Naumann U."/>
            <person name="Petersen F."/>
            <person name="Wong J."/>
        </authorList>
    </citation>
    <scope>NUCLEOTIDE SEQUENCE</scope>
    <source>
        <strain evidence="11">GSM-AAB239-AS_SAM_17_03QT</strain>
    </source>
</reference>
<dbReference type="InterPro" id="IPR036312">
    <property type="entry name" value="Bifun_inhib/LTP/seed_sf"/>
</dbReference>
<dbReference type="AlphaFoldDB" id="A0AAX6H6R9"/>
<dbReference type="GO" id="GO:0005886">
    <property type="term" value="C:plasma membrane"/>
    <property type="evidence" value="ECO:0007669"/>
    <property type="project" value="UniProtKB-SubCell"/>
</dbReference>
<feature type="signal peptide" evidence="9">
    <location>
        <begin position="1"/>
        <end position="25"/>
    </location>
</feature>
<dbReference type="GO" id="GO:0098552">
    <property type="term" value="C:side of membrane"/>
    <property type="evidence" value="ECO:0007669"/>
    <property type="project" value="UniProtKB-KW"/>
</dbReference>
<reference evidence="11" key="2">
    <citation type="submission" date="2023-04" db="EMBL/GenBank/DDBJ databases">
        <authorList>
            <person name="Bruccoleri R.E."/>
            <person name="Oakeley E.J."/>
            <person name="Faust A.-M."/>
            <person name="Dessus-Babus S."/>
            <person name="Altorfer M."/>
            <person name="Burckhardt D."/>
            <person name="Oertli M."/>
            <person name="Naumann U."/>
            <person name="Petersen F."/>
            <person name="Wong J."/>
        </authorList>
    </citation>
    <scope>NUCLEOTIDE SEQUENCE</scope>
    <source>
        <strain evidence="11">GSM-AAB239-AS_SAM_17_03QT</strain>
        <tissue evidence="11">Leaf</tissue>
    </source>
</reference>
<dbReference type="SMART" id="SM00499">
    <property type="entry name" value="AAI"/>
    <property type="match status" value="1"/>
</dbReference>
<keyword evidence="4 9" id="KW-0732">Signal</keyword>
<dbReference type="Proteomes" id="UP001140949">
    <property type="component" value="Unassembled WGS sequence"/>
</dbReference>
<evidence type="ECO:0000256" key="6">
    <source>
        <dbReference type="ARBA" id="ARBA00023180"/>
    </source>
</evidence>
<comment type="similarity">
    <text evidence="2">Belongs to the plant LTP family.</text>
</comment>
<dbReference type="PANTHER" id="PTHR33044">
    <property type="entry name" value="BIFUNCTIONAL INHIBITOR/LIPID-TRANSFER PROTEIN/SEED STORAGE 2S ALBUMIN SUPERFAMILY PROTEIN-RELATED"/>
    <property type="match status" value="1"/>
</dbReference>
<gene>
    <name evidence="11" type="ORF">M6B38_326555</name>
</gene>
<keyword evidence="5" id="KW-1015">Disulfide bond</keyword>
<keyword evidence="3" id="KW-0336">GPI-anchor</keyword>
<sequence length="190" mass="18792">MAKRVMEISLALTFAALLFASRASAQSSTCTAAIVSLAPCLGYITGNSSTPSSSCCTQLAGVVQSQAQCLCALLNGGASSFGLSINQTQAVALPGACKVQTPPVSQCNAAAPAEAPPATPTAPAAVPATPATPSTPARPSTPSVPRVPSGKGSNDVPTGESSSSYRSTASMMLPTLSFFALCASSLAPLI</sequence>
<evidence type="ECO:0000256" key="1">
    <source>
        <dbReference type="ARBA" id="ARBA00004609"/>
    </source>
</evidence>
<feature type="domain" description="Bifunctional inhibitor/plant lipid transfer protein/seed storage helical" evidence="10">
    <location>
        <begin position="30"/>
        <end position="107"/>
    </location>
</feature>
<evidence type="ECO:0000256" key="2">
    <source>
        <dbReference type="ARBA" id="ARBA00009748"/>
    </source>
</evidence>
<dbReference type="Pfam" id="PF14368">
    <property type="entry name" value="LTP_2"/>
    <property type="match status" value="1"/>
</dbReference>
<dbReference type="InterPro" id="IPR000528">
    <property type="entry name" value="Plant_nsLTP"/>
</dbReference>
<keyword evidence="6" id="KW-0325">Glycoprotein</keyword>
<comment type="subcellular location">
    <subcellularLocation>
        <location evidence="1">Cell membrane</location>
        <topology evidence="1">Lipid-anchor</topology>
        <topology evidence="1">GPI-anchor</topology>
    </subcellularLocation>
</comment>
<dbReference type="GO" id="GO:0008289">
    <property type="term" value="F:lipid binding"/>
    <property type="evidence" value="ECO:0007669"/>
    <property type="project" value="InterPro"/>
</dbReference>
<evidence type="ECO:0000259" key="10">
    <source>
        <dbReference type="SMART" id="SM00499"/>
    </source>
</evidence>
<evidence type="ECO:0000256" key="4">
    <source>
        <dbReference type="ARBA" id="ARBA00022729"/>
    </source>
</evidence>
<protein>
    <submittedName>
        <fullName evidence="11">Non-specific lipid-transfer protein-like protein</fullName>
    </submittedName>
</protein>
<dbReference type="InterPro" id="IPR043325">
    <property type="entry name" value="LTSS"/>
</dbReference>
<organism evidence="11 12">
    <name type="scientific">Iris pallida</name>
    <name type="common">Sweet iris</name>
    <dbReference type="NCBI Taxonomy" id="29817"/>
    <lineage>
        <taxon>Eukaryota</taxon>
        <taxon>Viridiplantae</taxon>
        <taxon>Streptophyta</taxon>
        <taxon>Embryophyta</taxon>
        <taxon>Tracheophyta</taxon>
        <taxon>Spermatophyta</taxon>
        <taxon>Magnoliopsida</taxon>
        <taxon>Liliopsida</taxon>
        <taxon>Asparagales</taxon>
        <taxon>Iridaceae</taxon>
        <taxon>Iridoideae</taxon>
        <taxon>Irideae</taxon>
        <taxon>Iris</taxon>
    </lineage>
</organism>
<keyword evidence="12" id="KW-1185">Reference proteome</keyword>
<evidence type="ECO:0000256" key="5">
    <source>
        <dbReference type="ARBA" id="ARBA00023157"/>
    </source>
</evidence>
<keyword evidence="3" id="KW-0472">Membrane</keyword>
<dbReference type="FunFam" id="1.10.110.10:FF:000001">
    <property type="entry name" value="Bifunctional inhibitor/lipid-transfer protein/seed storage 2S albumin superfamily protein"/>
    <property type="match status" value="1"/>
</dbReference>
<evidence type="ECO:0000313" key="11">
    <source>
        <dbReference type="EMBL" id="KAJ6836523.1"/>
    </source>
</evidence>
<dbReference type="CDD" id="cd00010">
    <property type="entry name" value="AAI_LTSS"/>
    <property type="match status" value="1"/>
</dbReference>
<name>A0AAX6H6R9_IRIPA</name>
<comment type="caution">
    <text evidence="11">The sequence shown here is derived from an EMBL/GenBank/DDBJ whole genome shotgun (WGS) entry which is preliminary data.</text>
</comment>
<feature type="compositionally biased region" description="Low complexity" evidence="8">
    <location>
        <begin position="121"/>
        <end position="148"/>
    </location>
</feature>
<proteinExistence type="inferred from homology"/>
<feature type="chain" id="PRO_5044005294" evidence="9">
    <location>
        <begin position="26"/>
        <end position="190"/>
    </location>
</feature>
<dbReference type="InterPro" id="IPR016140">
    <property type="entry name" value="Bifunc_inhib/LTP/seed_store"/>
</dbReference>
<feature type="compositionally biased region" description="Polar residues" evidence="8">
    <location>
        <begin position="151"/>
        <end position="160"/>
    </location>
</feature>
<dbReference type="Gene3D" id="1.10.110.10">
    <property type="entry name" value="Plant lipid-transfer and hydrophobic proteins"/>
    <property type="match status" value="1"/>
</dbReference>
<dbReference type="GO" id="GO:0006869">
    <property type="term" value="P:lipid transport"/>
    <property type="evidence" value="ECO:0007669"/>
    <property type="project" value="InterPro"/>
</dbReference>
<evidence type="ECO:0000313" key="12">
    <source>
        <dbReference type="Proteomes" id="UP001140949"/>
    </source>
</evidence>
<evidence type="ECO:0000256" key="3">
    <source>
        <dbReference type="ARBA" id="ARBA00022622"/>
    </source>
</evidence>
<evidence type="ECO:0000256" key="9">
    <source>
        <dbReference type="SAM" id="SignalP"/>
    </source>
</evidence>
<accession>A0AAX6H6R9</accession>
<evidence type="ECO:0000256" key="8">
    <source>
        <dbReference type="SAM" id="MobiDB-lite"/>
    </source>
</evidence>
<dbReference type="EMBL" id="JANAVB010012000">
    <property type="protein sequence ID" value="KAJ6836523.1"/>
    <property type="molecule type" value="Genomic_DNA"/>
</dbReference>
<evidence type="ECO:0000256" key="7">
    <source>
        <dbReference type="ARBA" id="ARBA00023288"/>
    </source>
</evidence>